<proteinExistence type="predicted"/>
<organism evidence="2 3">
    <name type="scientific">Ruminococcus albus</name>
    <dbReference type="NCBI Taxonomy" id="1264"/>
    <lineage>
        <taxon>Bacteria</taxon>
        <taxon>Bacillati</taxon>
        <taxon>Bacillota</taxon>
        <taxon>Clostridia</taxon>
        <taxon>Eubacteriales</taxon>
        <taxon>Oscillospiraceae</taxon>
        <taxon>Ruminococcus</taxon>
    </lineage>
</organism>
<accession>A0A1H7LAW0</accession>
<evidence type="ECO:0000256" key="1">
    <source>
        <dbReference type="SAM" id="SignalP"/>
    </source>
</evidence>
<evidence type="ECO:0000313" key="2">
    <source>
        <dbReference type="EMBL" id="SEK95936.1"/>
    </source>
</evidence>
<dbReference type="EMBL" id="FOAT01000008">
    <property type="protein sequence ID" value="SEK95936.1"/>
    <property type="molecule type" value="Genomic_DNA"/>
</dbReference>
<protein>
    <recommendedName>
        <fullName evidence="4">Bacterial repeat domain-containing protein</fullName>
    </recommendedName>
</protein>
<feature type="signal peptide" evidence="1">
    <location>
        <begin position="1"/>
        <end position="22"/>
    </location>
</feature>
<reference evidence="2 3" key="1">
    <citation type="submission" date="2016-10" db="EMBL/GenBank/DDBJ databases">
        <authorList>
            <person name="de Groot N.N."/>
        </authorList>
    </citation>
    <scope>NUCLEOTIDE SEQUENCE [LARGE SCALE GENOMIC DNA]</scope>
    <source>
        <strain evidence="2 3">KH2T6</strain>
    </source>
</reference>
<dbReference type="InterPro" id="IPR032675">
    <property type="entry name" value="LRR_dom_sf"/>
</dbReference>
<dbReference type="RefSeq" id="WP_074833568.1">
    <property type="nucleotide sequence ID" value="NZ_FOAT01000008.1"/>
</dbReference>
<keyword evidence="1" id="KW-0732">Signal</keyword>
<dbReference type="OrthoDB" id="1819043at2"/>
<dbReference type="Proteomes" id="UP000186015">
    <property type="component" value="Unassembled WGS sequence"/>
</dbReference>
<gene>
    <name evidence="2" type="ORF">SAMN05216469_108133</name>
</gene>
<evidence type="ECO:0000313" key="3">
    <source>
        <dbReference type="Proteomes" id="UP000186015"/>
    </source>
</evidence>
<dbReference type="Gene3D" id="3.80.10.10">
    <property type="entry name" value="Ribonuclease Inhibitor"/>
    <property type="match status" value="1"/>
</dbReference>
<name>A0A1H7LAW0_RUMAL</name>
<feature type="chain" id="PRO_5039178441" description="Bacterial repeat domain-containing protein" evidence="1">
    <location>
        <begin position="23"/>
        <end position="626"/>
    </location>
</feature>
<dbReference type="AlphaFoldDB" id="A0A1H7LAW0"/>
<evidence type="ECO:0008006" key="4">
    <source>
        <dbReference type="Google" id="ProtNLM"/>
    </source>
</evidence>
<sequence length="626" mass="70345">MKHKFRRGLMCVVMALALVVSAFTGVFPLQCITASADDEYLTFTAEQDDSSVTISWMDSSFSLDYNNGNGWVPYSDGYTINLNQDDSVQFRGKNDNISGSIFDNNKHVYIEGRVACTGNIMTLLNYEVPGDASMSYACFSNMFLNCIGLTKAPDLPATDLSKTCYFRMFEGCSNLTKAPELPATKLEWSCYDCMFKNCTGLTKAPELPAKELDGHCYNSMFYGCTSLTELPELPATELKENCYFWMFVLCEGIKVSYERDNENYNAEYKIPSSGEGTLSSPKDIYLMFAGTGGPVQVPDINTTYYVHKYTFFREVPATCTTAGNIEYYTYGDKYYTYDGTTYTELTDLNGDGDVNIDDTVIPATTGVHTYGETSPIWTWIKENGEYTVFVKFKCKFCGDIVTPETNPSLVWVDNGNGVKTYTATINLNGHDYTSTKDEQITQSITINNNTKNYKYGEQIRADAHAMKDGKYFVGWYDVDTNTKVSGTQTYYFYATRNMRIEARYDSSAVEEEEPVYSMNVSRVDLPESGKQKISFTVDWELPEDYQLIEAGVLRSYTNDNPELDGADVSKKVSTLQTERGTFKYNLTLSAANSEKTIYSKGYVTYRNKLNDQIVTVYTAPVATAKA</sequence>